<dbReference type="Proteomes" id="UP001139410">
    <property type="component" value="Unassembled WGS sequence"/>
</dbReference>
<comment type="caution">
    <text evidence="2">The sequence shown here is derived from an EMBL/GenBank/DDBJ whole genome shotgun (WGS) entry which is preliminary data.</text>
</comment>
<keyword evidence="3" id="KW-1185">Reference proteome</keyword>
<reference evidence="2" key="1">
    <citation type="submission" date="2022-01" db="EMBL/GenBank/DDBJ databases">
        <authorList>
            <person name="Jo J.-H."/>
            <person name="Im W.-T."/>
        </authorList>
    </citation>
    <scope>NUCLEOTIDE SEQUENCE</scope>
    <source>
        <strain evidence="2">G124</strain>
    </source>
</reference>
<dbReference type="EMBL" id="JAKFGM010000001">
    <property type="protein sequence ID" value="MCF2513693.1"/>
    <property type="molecule type" value="Genomic_DNA"/>
</dbReference>
<organism evidence="2 3">
    <name type="scientific">Sphingomonas cremea</name>
    <dbReference type="NCBI Taxonomy" id="2904799"/>
    <lineage>
        <taxon>Bacteria</taxon>
        <taxon>Pseudomonadati</taxon>
        <taxon>Pseudomonadota</taxon>
        <taxon>Alphaproteobacteria</taxon>
        <taxon>Sphingomonadales</taxon>
        <taxon>Sphingomonadaceae</taxon>
        <taxon>Sphingomonas</taxon>
    </lineage>
</organism>
<evidence type="ECO:0000313" key="2">
    <source>
        <dbReference type="EMBL" id="MCF2513693.1"/>
    </source>
</evidence>
<accession>A0A9X1QKN9</accession>
<dbReference type="Pfam" id="PF07027">
    <property type="entry name" value="DUF1318"/>
    <property type="match status" value="1"/>
</dbReference>
<proteinExistence type="predicted"/>
<dbReference type="InterPro" id="IPR008309">
    <property type="entry name" value="YdbL"/>
</dbReference>
<dbReference type="AlphaFoldDB" id="A0A9X1QKN9"/>
<feature type="chain" id="PRO_5040916348" evidence="1">
    <location>
        <begin position="23"/>
        <end position="125"/>
    </location>
</feature>
<name>A0A9X1QKN9_9SPHN</name>
<protein>
    <submittedName>
        <fullName evidence="2">YdbL family protein</fullName>
    </submittedName>
</protein>
<evidence type="ECO:0000313" key="3">
    <source>
        <dbReference type="Proteomes" id="UP001139410"/>
    </source>
</evidence>
<gene>
    <name evidence="2" type="ORF">LVY65_01240</name>
</gene>
<dbReference type="RefSeq" id="WP_235066194.1">
    <property type="nucleotide sequence ID" value="NZ_JAKFGM010000001.1"/>
</dbReference>
<keyword evidence="1" id="KW-0732">Signal</keyword>
<evidence type="ECO:0000256" key="1">
    <source>
        <dbReference type="SAM" id="SignalP"/>
    </source>
</evidence>
<sequence>MRKFLLFLFAFASLLATVPVAAQESAPIVQARRAGLIGERYDGYLGFVVPNVPAELHRQVNSINIRRRSLYHDLAARKGVTPEEVGITAACSLLGRIGIGEYYLSGQGGWRRYVPGQSPVPAYCG</sequence>
<feature type="signal peptide" evidence="1">
    <location>
        <begin position="1"/>
        <end position="22"/>
    </location>
</feature>